<accession>A0ACC0NMB1</accession>
<proteinExistence type="predicted"/>
<protein>
    <submittedName>
        <fullName evidence="1">Uncharacterized protein</fullName>
    </submittedName>
</protein>
<dbReference type="Proteomes" id="UP001062846">
    <property type="component" value="Chromosome 5"/>
</dbReference>
<sequence length="114" mass="13040">MKETVRKYIKVVKEGYKRVTQTLGIEFSFSWVTLMRAIVVLSFEGIIQEGLNIVVKSGNATKFWDQVWLENIPLKSLFPRLHMASLQKNTFIKDIKSDSSYLQEEALPLGEGST</sequence>
<evidence type="ECO:0000313" key="2">
    <source>
        <dbReference type="Proteomes" id="UP001062846"/>
    </source>
</evidence>
<gene>
    <name evidence="1" type="ORF">RHMOL_Rhmol05G0037400</name>
</gene>
<keyword evidence="2" id="KW-1185">Reference proteome</keyword>
<evidence type="ECO:0000313" key="1">
    <source>
        <dbReference type="EMBL" id="KAI8553707.1"/>
    </source>
</evidence>
<dbReference type="EMBL" id="CM046392">
    <property type="protein sequence ID" value="KAI8553707.1"/>
    <property type="molecule type" value="Genomic_DNA"/>
</dbReference>
<comment type="caution">
    <text evidence="1">The sequence shown here is derived from an EMBL/GenBank/DDBJ whole genome shotgun (WGS) entry which is preliminary data.</text>
</comment>
<reference evidence="1" key="1">
    <citation type="submission" date="2022-02" db="EMBL/GenBank/DDBJ databases">
        <title>Plant Genome Project.</title>
        <authorList>
            <person name="Zhang R.-G."/>
        </authorList>
    </citation>
    <scope>NUCLEOTIDE SEQUENCE</scope>
    <source>
        <strain evidence="1">AT1</strain>
    </source>
</reference>
<organism evidence="1 2">
    <name type="scientific">Rhododendron molle</name>
    <name type="common">Chinese azalea</name>
    <name type="synonym">Azalea mollis</name>
    <dbReference type="NCBI Taxonomy" id="49168"/>
    <lineage>
        <taxon>Eukaryota</taxon>
        <taxon>Viridiplantae</taxon>
        <taxon>Streptophyta</taxon>
        <taxon>Embryophyta</taxon>
        <taxon>Tracheophyta</taxon>
        <taxon>Spermatophyta</taxon>
        <taxon>Magnoliopsida</taxon>
        <taxon>eudicotyledons</taxon>
        <taxon>Gunneridae</taxon>
        <taxon>Pentapetalae</taxon>
        <taxon>asterids</taxon>
        <taxon>Ericales</taxon>
        <taxon>Ericaceae</taxon>
        <taxon>Ericoideae</taxon>
        <taxon>Rhodoreae</taxon>
        <taxon>Rhododendron</taxon>
    </lineage>
</organism>
<name>A0ACC0NMB1_RHOML</name>